<protein>
    <recommendedName>
        <fullName evidence="3">HK97 gp10 family phage protein</fullName>
    </recommendedName>
</protein>
<accession>A0A173S7N0</accession>
<gene>
    <name evidence="1" type="ORF">ERS852573_00855</name>
</gene>
<proteinExistence type="predicted"/>
<dbReference type="AlphaFoldDB" id="A0A173S7N0"/>
<evidence type="ECO:0000313" key="1">
    <source>
        <dbReference type="EMBL" id="CUM85976.1"/>
    </source>
</evidence>
<evidence type="ECO:0008006" key="3">
    <source>
        <dbReference type="Google" id="ProtNLM"/>
    </source>
</evidence>
<name>A0A173S7N0_9FIRM</name>
<organism evidence="1 2">
    <name type="scientific">Dorea longicatena</name>
    <dbReference type="NCBI Taxonomy" id="88431"/>
    <lineage>
        <taxon>Bacteria</taxon>
        <taxon>Bacillati</taxon>
        <taxon>Bacillota</taxon>
        <taxon>Clostridia</taxon>
        <taxon>Lachnospirales</taxon>
        <taxon>Lachnospiraceae</taxon>
        <taxon>Dorea</taxon>
    </lineage>
</organism>
<evidence type="ECO:0000313" key="2">
    <source>
        <dbReference type="Proteomes" id="UP000095597"/>
    </source>
</evidence>
<dbReference type="EMBL" id="CYXO01000004">
    <property type="protein sequence ID" value="CUM85976.1"/>
    <property type="molecule type" value="Genomic_DNA"/>
</dbReference>
<sequence length="174" mass="19601">MPRYKVGLSAREFRELADQIHDYRMDLQEKCEEFAYRLSEIGLQKAESILIEHVDTGQTIGSLRVEDSSDGKVTKMAVVVESNAILFLEFGTGLVADSGEKNPKAGELGYGPGTYSNSQKGKGHWNDPNGWWYQKEEGGEWYHTHGIEACMPMYKASVEMRDKIVEIAKEVFTS</sequence>
<reference evidence="1 2" key="1">
    <citation type="submission" date="2015-09" db="EMBL/GenBank/DDBJ databases">
        <authorList>
            <consortium name="Pathogen Informatics"/>
        </authorList>
    </citation>
    <scope>NUCLEOTIDE SEQUENCE [LARGE SCALE GENOMIC DNA]</scope>
    <source>
        <strain evidence="1 2">2789STDY5834961</strain>
    </source>
</reference>
<dbReference type="Proteomes" id="UP000095597">
    <property type="component" value="Unassembled WGS sequence"/>
</dbReference>